<feature type="compositionally biased region" description="Basic and acidic residues" evidence="27">
    <location>
        <begin position="153"/>
        <end position="166"/>
    </location>
</feature>
<keyword evidence="12" id="KW-0967">Endosome</keyword>
<reference evidence="30 31" key="1">
    <citation type="submission" date="2024-09" db="EMBL/GenBank/DDBJ databases">
        <title>A chromosome-level genome assembly of Gray's grenadier anchovy, Coilia grayii.</title>
        <authorList>
            <person name="Fu Z."/>
        </authorList>
    </citation>
    <scope>NUCLEOTIDE SEQUENCE [LARGE SCALE GENOMIC DNA]</scope>
    <source>
        <strain evidence="30">G4</strain>
        <tissue evidence="30">Muscle</tissue>
    </source>
</reference>
<keyword evidence="19" id="KW-0539">Nucleus</keyword>
<keyword evidence="13" id="KW-0833">Ubl conjugation pathway</keyword>
<name>A0ABD1JP13_9TELE</name>
<gene>
    <name evidence="30" type="ORF">ACEWY4_015794</name>
</gene>
<keyword evidence="8" id="KW-1003">Cell membrane</keyword>
<evidence type="ECO:0000256" key="12">
    <source>
        <dbReference type="ARBA" id="ARBA00022753"/>
    </source>
</evidence>
<dbReference type="Gene3D" id="3.90.70.10">
    <property type="entry name" value="Cysteine proteinases"/>
    <property type="match status" value="1"/>
</dbReference>
<dbReference type="GO" id="GO:0005634">
    <property type="term" value="C:nucleus"/>
    <property type="evidence" value="ECO:0007669"/>
    <property type="project" value="UniProtKB-SubCell"/>
</dbReference>
<evidence type="ECO:0000256" key="18">
    <source>
        <dbReference type="ARBA" id="ARBA00023136"/>
    </source>
</evidence>
<accession>A0ABD1JP13</accession>
<evidence type="ECO:0000256" key="21">
    <source>
        <dbReference type="ARBA" id="ARBA00063318"/>
    </source>
</evidence>
<dbReference type="FunFam" id="1.20.58.80:FF:000011">
    <property type="entry name" value="Ubiquitin carboxyl-terminal hydrolase 8"/>
    <property type="match status" value="1"/>
</dbReference>
<evidence type="ECO:0000256" key="6">
    <source>
        <dbReference type="ARBA" id="ARBA00009085"/>
    </source>
</evidence>
<dbReference type="InterPro" id="IPR015063">
    <property type="entry name" value="USP8_dimer"/>
</dbReference>
<dbReference type="FunFam" id="3.90.70.10:FF:000025">
    <property type="entry name" value="Putative ubiquitin carboxyl-terminal hydrolase 8"/>
    <property type="match status" value="1"/>
</dbReference>
<dbReference type="InterPro" id="IPR048498">
    <property type="entry name" value="WW_USP8"/>
</dbReference>
<protein>
    <recommendedName>
        <fullName evidence="22">Ubiquitin carboxyl-terminal hydrolase 8</fullName>
        <ecNumber evidence="7">3.4.19.12</ecNumber>
    </recommendedName>
    <alternativeName>
        <fullName evidence="24">Deubiquitinating enzyme 8</fullName>
    </alternativeName>
    <alternativeName>
        <fullName evidence="26">Ubiquitin isopeptidase Y</fullName>
    </alternativeName>
    <alternativeName>
        <fullName evidence="23">Ubiquitin thioesterase 8</fullName>
    </alternativeName>
    <alternativeName>
        <fullName evidence="25">Ubiquitin-specific-processing protease 8</fullName>
    </alternativeName>
</protein>
<evidence type="ECO:0000259" key="29">
    <source>
        <dbReference type="PROSITE" id="PS50235"/>
    </source>
</evidence>
<evidence type="ECO:0000256" key="22">
    <source>
        <dbReference type="ARBA" id="ARBA00070641"/>
    </source>
</evidence>
<dbReference type="Pfam" id="PF00443">
    <property type="entry name" value="UCH"/>
    <property type="match status" value="1"/>
</dbReference>
<dbReference type="SUPFAM" id="SSF140856">
    <property type="entry name" value="USP8 N-terminal domain-like"/>
    <property type="match status" value="1"/>
</dbReference>
<dbReference type="GO" id="GO:0010008">
    <property type="term" value="C:endosome membrane"/>
    <property type="evidence" value="ECO:0007669"/>
    <property type="project" value="UniProtKB-SubCell"/>
</dbReference>
<evidence type="ECO:0000256" key="8">
    <source>
        <dbReference type="ARBA" id="ARBA00022475"/>
    </source>
</evidence>
<evidence type="ECO:0000256" key="5">
    <source>
        <dbReference type="ARBA" id="ARBA00004496"/>
    </source>
</evidence>
<evidence type="ECO:0000256" key="4">
    <source>
        <dbReference type="ARBA" id="ARBA00004481"/>
    </source>
</evidence>
<evidence type="ECO:0000256" key="27">
    <source>
        <dbReference type="SAM" id="MobiDB-lite"/>
    </source>
</evidence>
<keyword evidence="16" id="KW-0832">Ubl conjugation</keyword>
<dbReference type="InterPro" id="IPR001394">
    <property type="entry name" value="Peptidase_C19_UCH"/>
</dbReference>
<feature type="domain" description="USP" evidence="29">
    <location>
        <begin position="741"/>
        <end position="1073"/>
    </location>
</feature>
<dbReference type="GO" id="GO:0004843">
    <property type="term" value="F:cysteine-type deubiquitinase activity"/>
    <property type="evidence" value="ECO:0007669"/>
    <property type="project" value="UniProtKB-EC"/>
</dbReference>
<keyword evidence="11" id="KW-0645">Protease</keyword>
<keyword evidence="18" id="KW-0472">Membrane</keyword>
<feature type="compositionally biased region" description="Low complexity" evidence="27">
    <location>
        <begin position="364"/>
        <end position="375"/>
    </location>
</feature>
<feature type="compositionally biased region" description="Basic and acidic residues" evidence="27">
    <location>
        <begin position="542"/>
        <end position="551"/>
    </location>
</feature>
<evidence type="ECO:0000256" key="13">
    <source>
        <dbReference type="ARBA" id="ARBA00022786"/>
    </source>
</evidence>
<dbReference type="GO" id="GO:0005829">
    <property type="term" value="C:cytosol"/>
    <property type="evidence" value="ECO:0007669"/>
    <property type="project" value="UniProtKB-ARBA"/>
</dbReference>
<evidence type="ECO:0000256" key="23">
    <source>
        <dbReference type="ARBA" id="ARBA00076185"/>
    </source>
</evidence>
<feature type="domain" description="Rhodanese" evidence="28">
    <location>
        <begin position="197"/>
        <end position="315"/>
    </location>
</feature>
<keyword evidence="14" id="KW-0378">Hydrolase</keyword>
<evidence type="ECO:0000256" key="26">
    <source>
        <dbReference type="ARBA" id="ARBA00082456"/>
    </source>
</evidence>
<keyword evidence="9" id="KW-0963">Cytoplasm</keyword>
<evidence type="ECO:0000256" key="2">
    <source>
        <dbReference type="ARBA" id="ARBA00004123"/>
    </source>
</evidence>
<evidence type="ECO:0000256" key="16">
    <source>
        <dbReference type="ARBA" id="ARBA00022843"/>
    </source>
</evidence>
<dbReference type="InterPro" id="IPR001763">
    <property type="entry name" value="Rhodanese-like_dom"/>
</dbReference>
<dbReference type="InterPro" id="IPR018200">
    <property type="entry name" value="USP_CS"/>
</dbReference>
<keyword evidence="20" id="KW-0131">Cell cycle</keyword>
<comment type="caution">
    <text evidence="30">The sequence shown here is derived from an EMBL/GenBank/DDBJ whole genome shotgun (WGS) entry which is preliminary data.</text>
</comment>
<keyword evidence="31" id="KW-1185">Reference proteome</keyword>
<dbReference type="GO" id="GO:0030496">
    <property type="term" value="C:midbody"/>
    <property type="evidence" value="ECO:0007669"/>
    <property type="project" value="UniProtKB-ARBA"/>
</dbReference>
<keyword evidence="17" id="KW-0729">SH3-binding</keyword>
<dbReference type="Pfam" id="PF20625">
    <property type="entry name" value="WW_USP8"/>
    <property type="match status" value="1"/>
</dbReference>
<comment type="similarity">
    <text evidence="6">Belongs to the peptidase C19 family.</text>
</comment>
<dbReference type="CDD" id="cd02674">
    <property type="entry name" value="Peptidase_C19R"/>
    <property type="match status" value="1"/>
</dbReference>
<organism evidence="30 31">
    <name type="scientific">Coilia grayii</name>
    <name type="common">Gray's grenadier anchovy</name>
    <dbReference type="NCBI Taxonomy" id="363190"/>
    <lineage>
        <taxon>Eukaryota</taxon>
        <taxon>Metazoa</taxon>
        <taxon>Chordata</taxon>
        <taxon>Craniata</taxon>
        <taxon>Vertebrata</taxon>
        <taxon>Euteleostomi</taxon>
        <taxon>Actinopterygii</taxon>
        <taxon>Neopterygii</taxon>
        <taxon>Teleostei</taxon>
        <taxon>Clupei</taxon>
        <taxon>Clupeiformes</taxon>
        <taxon>Clupeoidei</taxon>
        <taxon>Engraulidae</taxon>
        <taxon>Coilinae</taxon>
        <taxon>Coilia</taxon>
    </lineage>
</organism>
<feature type="compositionally biased region" description="Basic and acidic residues" evidence="27">
    <location>
        <begin position="498"/>
        <end position="520"/>
    </location>
</feature>
<dbReference type="GO" id="GO:0005886">
    <property type="term" value="C:plasma membrane"/>
    <property type="evidence" value="ECO:0007669"/>
    <property type="project" value="UniProtKB-SubCell"/>
</dbReference>
<comment type="subunit">
    <text evidence="21">Forms a ternary complex with RNF128 and OTUB1. Interacts (via C-terminal UCH catalytic domain) with OTUB1 isoform 1. Interacts with STAM2 (via SH3 domain). Interacts with DNAJB3, EGFR, EPS15, RASGRF1, RNF41, YWHAE, YWHAG and YWHAZ. Interacts with NBR1, RASGRF1, RNF41 and IST1. Associates with the ESCRT-0 complex and with microtubules. Interacts with BIRC6/bruce and KIF23/MKLP1.</text>
</comment>
<dbReference type="PANTHER" id="PTHR21646">
    <property type="entry name" value="UBIQUITIN CARBOXYL-TERMINAL HYDROLASE"/>
    <property type="match status" value="1"/>
</dbReference>
<dbReference type="InterPro" id="IPR050185">
    <property type="entry name" value="Ub_carboxyl-term_hydrolase"/>
</dbReference>
<comment type="subcellular location">
    <subcellularLocation>
        <location evidence="3">Cell membrane</location>
        <topology evidence="3">Peripheral membrane protein</topology>
    </subcellularLocation>
    <subcellularLocation>
        <location evidence="5">Cytoplasm</location>
    </subcellularLocation>
    <subcellularLocation>
        <location evidence="4">Endosome membrane</location>
        <topology evidence="4">Peripheral membrane protein</topology>
    </subcellularLocation>
    <subcellularLocation>
        <location evidence="2">Nucleus</location>
    </subcellularLocation>
</comment>
<evidence type="ECO:0000256" key="25">
    <source>
        <dbReference type="ARBA" id="ARBA00078426"/>
    </source>
</evidence>
<dbReference type="PROSITE" id="PS00972">
    <property type="entry name" value="USP_1"/>
    <property type="match status" value="1"/>
</dbReference>
<feature type="region of interest" description="Disordered" evidence="27">
    <location>
        <begin position="337"/>
        <end position="587"/>
    </location>
</feature>
<evidence type="ECO:0000313" key="31">
    <source>
        <dbReference type="Proteomes" id="UP001591681"/>
    </source>
</evidence>
<dbReference type="InterPro" id="IPR028889">
    <property type="entry name" value="USP"/>
</dbReference>
<dbReference type="PROSITE" id="PS00973">
    <property type="entry name" value="USP_2"/>
    <property type="match status" value="1"/>
</dbReference>
<dbReference type="EC" id="3.4.19.12" evidence="7"/>
<feature type="compositionally biased region" description="Basic and acidic residues" evidence="27">
    <location>
        <begin position="462"/>
        <end position="491"/>
    </location>
</feature>
<dbReference type="PROSITE" id="PS50235">
    <property type="entry name" value="USP_3"/>
    <property type="match status" value="1"/>
</dbReference>
<dbReference type="Gene3D" id="3.40.250.10">
    <property type="entry name" value="Rhodanese-like domain"/>
    <property type="match status" value="1"/>
</dbReference>
<proteinExistence type="inferred from homology"/>
<dbReference type="PROSITE" id="PS50206">
    <property type="entry name" value="RHODANESE_3"/>
    <property type="match status" value="1"/>
</dbReference>
<evidence type="ECO:0000256" key="15">
    <source>
        <dbReference type="ARBA" id="ARBA00022807"/>
    </source>
</evidence>
<evidence type="ECO:0000259" key="28">
    <source>
        <dbReference type="PROSITE" id="PS50206"/>
    </source>
</evidence>
<evidence type="ECO:0000256" key="20">
    <source>
        <dbReference type="ARBA" id="ARBA00023306"/>
    </source>
</evidence>
<dbReference type="InterPro" id="IPR038765">
    <property type="entry name" value="Papain-like_cys_pep_sf"/>
</dbReference>
<feature type="region of interest" description="Disordered" evidence="27">
    <location>
        <begin position="120"/>
        <end position="175"/>
    </location>
</feature>
<dbReference type="FunFam" id="3.40.250.10:FF:000017">
    <property type="entry name" value="ubiquitin carboxyl-terminal hydrolase 8"/>
    <property type="match status" value="1"/>
</dbReference>
<dbReference type="SUPFAM" id="SSF54001">
    <property type="entry name" value="Cysteine proteinases"/>
    <property type="match status" value="1"/>
</dbReference>
<sequence>MPAVSTGAKDLYLSTSLGDLNKKAEFKPEKASTRHYVQSACKMFKAAEECRIDRDEEKAYVLYMRYLTVYDVIKKRPDFKQQQDYYLSMLGPSSFKKAIEEAEKLSESLKLRYEEAEVRKKLEEREKQEERRRKEEKQEKDEGRSVSKGTADSIKDNRKVKAEQNEAKNVPSKAAVPTGGISAEKLFCMMMDQTLSVIVMDARSQRDFEESRIQVPAQTCIGVPEEAISPGITVNQIEVKLPEASKELWKRRGFVDYVVLLDWSSSVSDLKLGTTLQSLKDALYKWDSTTILRSEPMVLEGGYESWLLFYPMYTTNAKVKPPRQQAFSAMPQLNFSYPSLEEPKPPVAPEPQQPAQVNGRTADEAPLQEPAAPEPSTVVVPDTLDGPVPSETKKAMPPQTGAAVKSTPQIDRTKKPSVKVSDGTRQITEPPAKDSQPPQNGPAAPDRSVKPAFEHGAGQLSEEERSQIHAEAAGVREKARREMEQRKRAQEEEQEEEEWRRRQEKERREKEERERRRLEDEAAAAATAAEEEEEKRKRRQERGRLERKKAEEEEQAGEQRGGALGHRAQNGDAHPKSVSLDSPMPNNIVNEIKREPLTRARSEEMGRTVPGLPDGWMKFLDTVTGTYRYYHSPTNRVHLYPPEVSVPQTPPATPKQQKLAKAPEVEREREQSKLKRSYSSPDITQELREEAQKKPTPTPTINRDTKPITASTYTKVEIARPSAAKIRSLNPTFGGLGPSLTGLRNMGNTCYMNSILQCLCNTPVMADYFNKNGYQEDINRANILGHKGEVAEEFGVIMKALWSGQYKCITPRDFKNTIGKINEQFFGYEQQDSQELLLFLMDGLHEDLNKADNRKRYKEEANDHLDDPRAAELAWSKHKLLNASIIVSLFQGQFKSTVQCLTCHRKSRTFEAFMYLSLPLASSNKCSLQDCLKLFSKEEKLTDANKVFCRHCKAHRDSTKKLEIWKVPPILLVHLKRFSYEGRWKQKLQTTVDFPLECLDLTQYVIGPKPSPKGYNLFAVSNHYGGLDGGHYTAYCRNNPKQRWFKFDDHEVSDISTCSIKSSAAYILFYTSL</sequence>
<evidence type="ECO:0000256" key="19">
    <source>
        <dbReference type="ARBA" id="ARBA00023242"/>
    </source>
</evidence>
<dbReference type="PANTHER" id="PTHR21646:SF27">
    <property type="entry name" value="UBIQUITIN CARBOXYL-TERMINAL HYDROLASE 8"/>
    <property type="match status" value="1"/>
</dbReference>
<dbReference type="GO" id="GO:0006508">
    <property type="term" value="P:proteolysis"/>
    <property type="evidence" value="ECO:0007669"/>
    <property type="project" value="UniProtKB-KW"/>
</dbReference>
<dbReference type="SUPFAM" id="SSF52821">
    <property type="entry name" value="Rhodanese/Cell cycle control phosphatase"/>
    <property type="match status" value="1"/>
</dbReference>
<dbReference type="Pfam" id="PF08969">
    <property type="entry name" value="USP8_dimer"/>
    <property type="match status" value="1"/>
</dbReference>
<dbReference type="EMBL" id="JBHFQA010000013">
    <property type="protein sequence ID" value="KAL2088895.1"/>
    <property type="molecule type" value="Genomic_DNA"/>
</dbReference>
<evidence type="ECO:0000256" key="7">
    <source>
        <dbReference type="ARBA" id="ARBA00012759"/>
    </source>
</evidence>
<feature type="compositionally biased region" description="Basic and acidic residues" evidence="27">
    <location>
        <begin position="661"/>
        <end position="673"/>
    </location>
</feature>
<evidence type="ECO:0000256" key="17">
    <source>
        <dbReference type="ARBA" id="ARBA00023036"/>
    </source>
</evidence>
<dbReference type="Proteomes" id="UP001591681">
    <property type="component" value="Unassembled WGS sequence"/>
</dbReference>
<evidence type="ECO:0000256" key="11">
    <source>
        <dbReference type="ARBA" id="ARBA00022670"/>
    </source>
</evidence>
<keyword evidence="15" id="KW-0788">Thiol protease</keyword>
<dbReference type="InterPro" id="IPR036873">
    <property type="entry name" value="Rhodanese-like_dom_sf"/>
</dbReference>
<evidence type="ECO:0000256" key="3">
    <source>
        <dbReference type="ARBA" id="ARBA00004202"/>
    </source>
</evidence>
<comment type="catalytic activity">
    <reaction evidence="1">
        <text>Thiol-dependent hydrolysis of ester, thioester, amide, peptide and isopeptide bonds formed by the C-terminal Gly of ubiquitin (a 76-residue protein attached to proteins as an intracellular targeting signal).</text>
        <dbReference type="EC" id="3.4.19.12"/>
    </reaction>
</comment>
<evidence type="ECO:0000256" key="10">
    <source>
        <dbReference type="ARBA" id="ARBA00022553"/>
    </source>
</evidence>
<feature type="compositionally biased region" description="Basic and acidic residues" evidence="27">
    <location>
        <begin position="120"/>
        <end position="145"/>
    </location>
</feature>
<keyword evidence="10" id="KW-0597">Phosphoprotein</keyword>
<evidence type="ECO:0000256" key="1">
    <source>
        <dbReference type="ARBA" id="ARBA00000707"/>
    </source>
</evidence>
<evidence type="ECO:0000256" key="24">
    <source>
        <dbReference type="ARBA" id="ARBA00077311"/>
    </source>
</evidence>
<dbReference type="Gene3D" id="1.20.58.80">
    <property type="entry name" value="Phosphotransferase system, lactose/cellobiose-type IIA subunit"/>
    <property type="match status" value="1"/>
</dbReference>
<dbReference type="GO" id="GO:0017124">
    <property type="term" value="F:SH3 domain binding"/>
    <property type="evidence" value="ECO:0007669"/>
    <property type="project" value="UniProtKB-KW"/>
</dbReference>
<evidence type="ECO:0000313" key="30">
    <source>
        <dbReference type="EMBL" id="KAL2088895.1"/>
    </source>
</evidence>
<dbReference type="GO" id="GO:0016579">
    <property type="term" value="P:protein deubiquitination"/>
    <property type="evidence" value="ECO:0007669"/>
    <property type="project" value="UniProtKB-ARBA"/>
</dbReference>
<evidence type="ECO:0000256" key="9">
    <source>
        <dbReference type="ARBA" id="ARBA00022490"/>
    </source>
</evidence>
<dbReference type="AlphaFoldDB" id="A0ABD1JP13"/>
<evidence type="ECO:0000256" key="14">
    <source>
        <dbReference type="ARBA" id="ARBA00022801"/>
    </source>
</evidence>
<feature type="region of interest" description="Disordered" evidence="27">
    <location>
        <begin position="641"/>
        <end position="706"/>
    </location>
</feature>